<dbReference type="AGR" id="FB:FBgn0025394"/>
<protein>
    <submittedName>
        <fullName evidence="2">LD45918p</fullName>
    </submittedName>
</protein>
<dbReference type="OrthoDB" id="1244179at2759"/>
<dbReference type="GO" id="GO:0042803">
    <property type="term" value="F:protein homodimerization activity"/>
    <property type="evidence" value="ECO:0000314"/>
    <property type="project" value="FlyBase"/>
</dbReference>
<dbReference type="GO" id="GO:0030431">
    <property type="term" value="P:sleep"/>
    <property type="evidence" value="ECO:0000315"/>
    <property type="project" value="FlyBase"/>
</dbReference>
<evidence type="ECO:0000256" key="1">
    <source>
        <dbReference type="SAM" id="MobiDB-lite"/>
    </source>
</evidence>
<organism evidence="2">
    <name type="scientific">Drosophila melanogaster</name>
    <name type="common">Fruit fly</name>
    <dbReference type="NCBI Taxonomy" id="7227"/>
    <lineage>
        <taxon>Eukaryota</taxon>
        <taxon>Metazoa</taxon>
        <taxon>Ecdysozoa</taxon>
        <taxon>Arthropoda</taxon>
        <taxon>Hexapoda</taxon>
        <taxon>Insecta</taxon>
        <taxon>Pterygota</taxon>
        <taxon>Neoptera</taxon>
        <taxon>Endopterygota</taxon>
        <taxon>Diptera</taxon>
        <taxon>Brachycera</taxon>
        <taxon>Muscomorpha</taxon>
        <taxon>Ephydroidea</taxon>
        <taxon>Drosophilidae</taxon>
        <taxon>Drosophila</taxon>
        <taxon>Sophophora</taxon>
    </lineage>
</organism>
<feature type="region of interest" description="Disordered" evidence="1">
    <location>
        <begin position="1"/>
        <end position="56"/>
    </location>
</feature>
<dbReference type="GO" id="GO:0017022">
    <property type="term" value="F:myosin binding"/>
    <property type="evidence" value="ECO:0000353"/>
    <property type="project" value="FlyBase"/>
</dbReference>
<name>Q8SZH4_DROME</name>
<dbReference type="AlphaFoldDB" id="Q8SZH4"/>
<proteinExistence type="evidence at transcript level"/>
<dbReference type="EMBL" id="AY070888">
    <property type="protein sequence ID" value="AAL48510.1"/>
    <property type="molecule type" value="mRNA"/>
</dbReference>
<feature type="compositionally biased region" description="Basic residues" evidence="1">
    <location>
        <begin position="25"/>
        <end position="42"/>
    </location>
</feature>
<reference evidence="2" key="1">
    <citation type="submission" date="2001-12" db="EMBL/GenBank/DDBJ databases">
        <authorList>
            <person name="Stapleton M."/>
            <person name="Brokstein P."/>
            <person name="Hong L."/>
            <person name="Agbayani A."/>
            <person name="Carlson J."/>
            <person name="Champe M."/>
            <person name="Chavez C."/>
            <person name="Dorsett V."/>
            <person name="Dresnek D."/>
            <person name="Farfan D."/>
            <person name="Frise E."/>
            <person name="George R."/>
            <person name="Gonzalez M."/>
            <person name="Guarin H."/>
            <person name="Kronmiller B."/>
            <person name="Li P."/>
            <person name="Liao G."/>
            <person name="Miranda A."/>
            <person name="Mungall C.J."/>
            <person name="Nunoo J."/>
            <person name="Pacleb J."/>
            <person name="Paragas V."/>
            <person name="Park S."/>
            <person name="Patel S."/>
            <person name="Phouanenavong S."/>
            <person name="Wan K."/>
            <person name="Yu C."/>
            <person name="Lewis S.E."/>
            <person name="Rubin G.M."/>
            <person name="Celniker S."/>
        </authorList>
    </citation>
    <scope>NUCLEOTIDE SEQUENCE</scope>
    <source>
        <strain evidence="2">Berkeley</strain>
    </source>
</reference>
<dbReference type="FlyBase" id="FBgn0025394">
    <property type="gene designation" value="inc"/>
</dbReference>
<gene>
    <name evidence="3" type="primary">inc</name>
    <name evidence="2" type="synonym">EG:196F3.2</name>
    <name evidence="3" type="ORF">CG32810</name>
</gene>
<accession>Q8SZH4</accession>
<evidence type="ECO:0000313" key="2">
    <source>
        <dbReference type="EMBL" id="AAL48510.1"/>
    </source>
</evidence>
<dbReference type="GO" id="GO:0045187">
    <property type="term" value="P:regulation of circadian sleep/wake cycle, sleep"/>
    <property type="evidence" value="ECO:0000315"/>
    <property type="project" value="FlyBase"/>
</dbReference>
<sequence length="56" mass="6749">MQPRKPEPQPQPHQTPQTTRDQIRLSHRHRSPTKISRNHQSRARRETTLHLHSRQS</sequence>
<evidence type="ECO:0000313" key="3">
    <source>
        <dbReference type="FlyBase" id="FBgn0025394"/>
    </source>
</evidence>